<keyword evidence="4" id="KW-1185">Reference proteome</keyword>
<accession>A0A1G6S6G5</accession>
<feature type="chain" id="PRO_5011511819" description="DUF3617 family protein" evidence="2">
    <location>
        <begin position="31"/>
        <end position="298"/>
    </location>
</feature>
<sequence>MPLALCLPVPRALALSLASCLMAGALPSQAAEPLREGAYADEIDGDRTSCVTRQALERLTARSWKPAMQQRGQECTMGETTQPMPGLETWKATCMPAGAKAGAGAAGTADAGRSYDITVHGRDGRLVIDSRVTATATGDLQGKQAFLGNYRGACSADTPALNEWRYLDPAQSSQPSKAAASPTAPSPSSAPAAVRKAVAQDLIRCGNVMNALSITVPQAKQAGMRAGAEALMAAAVSVYDAEPAFYTQALEASAKDVAAQVVGTSAETRFALYQSCSGYLQPDGIEQAIRQRSAEGQK</sequence>
<dbReference type="AlphaFoldDB" id="A0A1G6S6G5"/>
<dbReference type="Proteomes" id="UP000198781">
    <property type="component" value="Unassembled WGS sequence"/>
</dbReference>
<evidence type="ECO:0008006" key="5">
    <source>
        <dbReference type="Google" id="ProtNLM"/>
    </source>
</evidence>
<dbReference type="OrthoDB" id="8820825at2"/>
<dbReference type="RefSeq" id="WP_139160359.1">
    <property type="nucleotide sequence ID" value="NZ_FMZC01000004.1"/>
</dbReference>
<gene>
    <name evidence="3" type="ORF">SAMN05192589_104352</name>
</gene>
<name>A0A1G6S6G5_9BURK</name>
<proteinExistence type="predicted"/>
<evidence type="ECO:0000256" key="1">
    <source>
        <dbReference type="SAM" id="MobiDB-lite"/>
    </source>
</evidence>
<feature type="signal peptide" evidence="2">
    <location>
        <begin position="1"/>
        <end position="30"/>
    </location>
</feature>
<evidence type="ECO:0000313" key="4">
    <source>
        <dbReference type="Proteomes" id="UP000198781"/>
    </source>
</evidence>
<organism evidence="3 4">
    <name type="scientific">Paracidovorax valerianellae</name>
    <dbReference type="NCBI Taxonomy" id="187868"/>
    <lineage>
        <taxon>Bacteria</taxon>
        <taxon>Pseudomonadati</taxon>
        <taxon>Pseudomonadota</taxon>
        <taxon>Betaproteobacteria</taxon>
        <taxon>Burkholderiales</taxon>
        <taxon>Comamonadaceae</taxon>
        <taxon>Paracidovorax</taxon>
    </lineage>
</organism>
<evidence type="ECO:0000313" key="3">
    <source>
        <dbReference type="EMBL" id="SDD12271.1"/>
    </source>
</evidence>
<feature type="region of interest" description="Disordered" evidence="1">
    <location>
        <begin position="169"/>
        <end position="192"/>
    </location>
</feature>
<reference evidence="3 4" key="1">
    <citation type="submission" date="2016-10" db="EMBL/GenBank/DDBJ databases">
        <authorList>
            <person name="de Groot N.N."/>
        </authorList>
    </citation>
    <scope>NUCLEOTIDE SEQUENCE [LARGE SCALE GENOMIC DNA]</scope>
    <source>
        <strain evidence="3 4">DSM 16619</strain>
    </source>
</reference>
<evidence type="ECO:0000256" key="2">
    <source>
        <dbReference type="SAM" id="SignalP"/>
    </source>
</evidence>
<keyword evidence="2" id="KW-0732">Signal</keyword>
<dbReference type="STRING" id="187868.SAMN05192589_104352"/>
<protein>
    <recommendedName>
        <fullName evidence="5">DUF3617 family protein</fullName>
    </recommendedName>
</protein>
<dbReference type="EMBL" id="FMZC01000004">
    <property type="protein sequence ID" value="SDD12271.1"/>
    <property type="molecule type" value="Genomic_DNA"/>
</dbReference>